<dbReference type="EMBL" id="JACRIW010000014">
    <property type="protein sequence ID" value="MBI5168158.1"/>
    <property type="molecule type" value="Genomic_DNA"/>
</dbReference>
<comment type="caution">
    <text evidence="1">The sequence shown here is derived from an EMBL/GenBank/DDBJ whole genome shotgun (WGS) entry which is preliminary data.</text>
</comment>
<gene>
    <name evidence="1" type="ORF">HZA61_01585</name>
</gene>
<organism evidence="1 2">
    <name type="scientific">Eiseniibacteriota bacterium</name>
    <dbReference type="NCBI Taxonomy" id="2212470"/>
    <lineage>
        <taxon>Bacteria</taxon>
        <taxon>Candidatus Eiseniibacteriota</taxon>
    </lineage>
</organism>
<proteinExistence type="predicted"/>
<dbReference type="Proteomes" id="UP000696931">
    <property type="component" value="Unassembled WGS sequence"/>
</dbReference>
<reference evidence="1" key="1">
    <citation type="submission" date="2020-07" db="EMBL/GenBank/DDBJ databases">
        <title>Huge and variable diversity of episymbiotic CPR bacteria and DPANN archaea in groundwater ecosystems.</title>
        <authorList>
            <person name="He C.Y."/>
            <person name="Keren R."/>
            <person name="Whittaker M."/>
            <person name="Farag I.F."/>
            <person name="Doudna J."/>
            <person name="Cate J.H.D."/>
            <person name="Banfield J.F."/>
        </authorList>
    </citation>
    <scope>NUCLEOTIDE SEQUENCE</scope>
    <source>
        <strain evidence="1">NC_groundwater_1813_Pr3_B-0.1um_71_17</strain>
    </source>
</reference>
<sequence length="185" mass="20087">MVKPVHEPAYEGLVAALLESETNGANGLHAQIQPVSDWDWSDAAGLRFWMTPTGDVVLVNKRHEFSALGALELVGLTPRTGSTACEVLHGFGFVELWLEDEDCGVTVVHGPARFTAEQILALLHVYAGVRAHQANAHFTLAGGFAHGFESSRRAVGPSDVLRLLTEEFDDVPSRIARRGGPHTRR</sequence>
<name>A0A933SCY4_UNCEI</name>
<evidence type="ECO:0000313" key="1">
    <source>
        <dbReference type="EMBL" id="MBI5168158.1"/>
    </source>
</evidence>
<accession>A0A933SCY4</accession>
<dbReference type="AlphaFoldDB" id="A0A933SCY4"/>
<protein>
    <submittedName>
        <fullName evidence="1">Uncharacterized protein</fullName>
    </submittedName>
</protein>
<evidence type="ECO:0000313" key="2">
    <source>
        <dbReference type="Proteomes" id="UP000696931"/>
    </source>
</evidence>